<proteinExistence type="predicted"/>
<dbReference type="SMART" id="SM00089">
    <property type="entry name" value="PKD"/>
    <property type="match status" value="1"/>
</dbReference>
<dbReference type="PROSITE" id="PS50093">
    <property type="entry name" value="PKD"/>
    <property type="match status" value="1"/>
</dbReference>
<sequence>MGHLAGIIQGNPVYDRHLQTIANTKLFVGDGFTAALTPTLTVIDKDRAISRDAVTVTVANATPTIITLTGDTKITEGSVAQFNVTAIDPGNDSLTYSWNFGEGSEPVMGSNAAYRFKDNGIYTVTLTVRDKDGGLTTETRTIKVLNASPIVGGVQQPLKFP</sequence>
<organism evidence="2 3">
    <name type="scientific">Leptolyngbya boryana NIES-2135</name>
    <dbReference type="NCBI Taxonomy" id="1973484"/>
    <lineage>
        <taxon>Bacteria</taxon>
        <taxon>Bacillati</taxon>
        <taxon>Cyanobacteriota</taxon>
        <taxon>Cyanophyceae</taxon>
        <taxon>Leptolyngbyales</taxon>
        <taxon>Leptolyngbyaceae</taxon>
        <taxon>Leptolyngbya group</taxon>
        <taxon>Leptolyngbya</taxon>
    </lineage>
</organism>
<dbReference type="Proteomes" id="UP000217895">
    <property type="component" value="Chromosome"/>
</dbReference>
<feature type="domain" description="PKD" evidence="1">
    <location>
        <begin position="90"/>
        <end position="144"/>
    </location>
</feature>
<dbReference type="InterPro" id="IPR013783">
    <property type="entry name" value="Ig-like_fold"/>
</dbReference>
<evidence type="ECO:0000313" key="2">
    <source>
        <dbReference type="EMBL" id="BAY53976.1"/>
    </source>
</evidence>
<dbReference type="InterPro" id="IPR000601">
    <property type="entry name" value="PKD_dom"/>
</dbReference>
<name>A0A1Z4JB51_LEPBY</name>
<dbReference type="AlphaFoldDB" id="A0A1Z4JB51"/>
<evidence type="ECO:0000313" key="3">
    <source>
        <dbReference type="Proteomes" id="UP000217895"/>
    </source>
</evidence>
<dbReference type="EMBL" id="AP018203">
    <property type="protein sequence ID" value="BAY53976.1"/>
    <property type="molecule type" value="Genomic_DNA"/>
</dbReference>
<protein>
    <submittedName>
        <fullName evidence="2">YD repeat-containing protein</fullName>
    </submittedName>
</protein>
<dbReference type="InterPro" id="IPR035986">
    <property type="entry name" value="PKD_dom_sf"/>
</dbReference>
<dbReference type="SUPFAM" id="SSF49299">
    <property type="entry name" value="PKD domain"/>
    <property type="match status" value="1"/>
</dbReference>
<evidence type="ECO:0000259" key="1">
    <source>
        <dbReference type="PROSITE" id="PS50093"/>
    </source>
</evidence>
<dbReference type="Pfam" id="PF18911">
    <property type="entry name" value="PKD_4"/>
    <property type="match status" value="1"/>
</dbReference>
<keyword evidence="3" id="KW-1185">Reference proteome</keyword>
<gene>
    <name evidence="2" type="ORF">NIES2135_07890</name>
</gene>
<dbReference type="Gene3D" id="2.60.40.10">
    <property type="entry name" value="Immunoglobulins"/>
    <property type="match status" value="1"/>
</dbReference>
<reference evidence="2 3" key="1">
    <citation type="submission" date="2017-06" db="EMBL/GenBank/DDBJ databases">
        <title>Genome sequencing of cyanobaciteial culture collection at National Institute for Environmental Studies (NIES).</title>
        <authorList>
            <person name="Hirose Y."/>
            <person name="Shimura Y."/>
            <person name="Fujisawa T."/>
            <person name="Nakamura Y."/>
            <person name="Kawachi M."/>
        </authorList>
    </citation>
    <scope>NUCLEOTIDE SEQUENCE [LARGE SCALE GENOMIC DNA]</scope>
    <source>
        <strain evidence="2 3">NIES-2135</strain>
    </source>
</reference>
<accession>A0A1Z4JB51</accession>
<dbReference type="CDD" id="cd00146">
    <property type="entry name" value="PKD"/>
    <property type="match status" value="1"/>
</dbReference>
<dbReference type="InterPro" id="IPR022409">
    <property type="entry name" value="PKD/Chitinase_dom"/>
</dbReference>